<dbReference type="AlphaFoldDB" id="A0A6J6P0N6"/>
<accession>A0A6J6P0N6</accession>
<evidence type="ECO:0000313" key="1">
    <source>
        <dbReference type="EMBL" id="CAB4690143.1"/>
    </source>
</evidence>
<gene>
    <name evidence="1" type="ORF">UFOPK2373_00747</name>
</gene>
<proteinExistence type="predicted"/>
<dbReference type="EMBL" id="CAEZXL010000123">
    <property type="protein sequence ID" value="CAB4690143.1"/>
    <property type="molecule type" value="Genomic_DNA"/>
</dbReference>
<name>A0A6J6P0N6_9ZZZZ</name>
<protein>
    <submittedName>
        <fullName evidence="1">Unannotated protein</fullName>
    </submittedName>
</protein>
<sequence length="581" mass="64114">MSSNSNVIVCSFYTADDYYRAHGERLAKNLESLGVEYVLREIEKQEGEDWADICRKKVPFLAEVCAANPDKKVFWMDVDCLILEMPDYIFNSTADIVGFQRGYSSPLAIGYDRRARFWEPSFWGVNTTPLARKMIADAAAIEKTSTIKATDDYFMEEAWRANCDNMTFQMIPSNAVVGMGTANENSRGAFFKFGSSGNVAEFKGKVEQHSGNKKGLKKRALKLAKNLEQKLPPATSNRLRLIADTIGITGILTASKANPETQERNALLNKIQESAQAGQSTKFAESKALFEEKYLLTQAETNSIASANSFFYYASKPSNESVHLAWWAKPFPGNFGDWLSPLIVSHYTEKKVIFQVPVRLASRAHMIGLGSIGRFIKPNSVVVGTGISTDELTLAKSATYVSVRGPVTARVVKESGGPDVTSFGDPGVLISRIFPVERAATNGRVALVRHFTHKPIPLVTPENMDELDVFMSHPDQIKTLVEALNQYDRVVTSAMHIFITCQSYGIPCALITFEGFEDSVHGNGIKYGDYAQGVGLESISPVPVGLNLSKIDFDSLTTDHKITNSKLDEVEQAILKGLSYL</sequence>
<reference evidence="1" key="1">
    <citation type="submission" date="2020-05" db="EMBL/GenBank/DDBJ databases">
        <authorList>
            <person name="Chiriac C."/>
            <person name="Salcher M."/>
            <person name="Ghai R."/>
            <person name="Kavagutti S V."/>
        </authorList>
    </citation>
    <scope>NUCLEOTIDE SEQUENCE</scope>
</reference>
<organism evidence="1">
    <name type="scientific">freshwater metagenome</name>
    <dbReference type="NCBI Taxonomy" id="449393"/>
    <lineage>
        <taxon>unclassified sequences</taxon>
        <taxon>metagenomes</taxon>
        <taxon>ecological metagenomes</taxon>
    </lineage>
</organism>